<comment type="caution">
    <text evidence="1">The sequence shown here is derived from an EMBL/GenBank/DDBJ whole genome shotgun (WGS) entry which is preliminary data.</text>
</comment>
<dbReference type="OrthoDB" id="439917at2759"/>
<dbReference type="Proteomes" id="UP000749559">
    <property type="component" value="Unassembled WGS sequence"/>
</dbReference>
<proteinExistence type="predicted"/>
<dbReference type="InterPro" id="IPR036508">
    <property type="entry name" value="Chitin-bd_dom_sf"/>
</dbReference>
<keyword evidence="2" id="KW-1185">Reference proteome</keyword>
<evidence type="ECO:0000313" key="1">
    <source>
        <dbReference type="EMBL" id="CAH1793764.1"/>
    </source>
</evidence>
<dbReference type="EMBL" id="CAIIXF020000009">
    <property type="protein sequence ID" value="CAH1793764.1"/>
    <property type="molecule type" value="Genomic_DNA"/>
</dbReference>
<dbReference type="AlphaFoldDB" id="A0A8J1UPP5"/>
<dbReference type="SMART" id="SM00494">
    <property type="entry name" value="ChtBD2"/>
    <property type="match status" value="2"/>
</dbReference>
<organism evidence="1 2">
    <name type="scientific">Owenia fusiformis</name>
    <name type="common">Polychaete worm</name>
    <dbReference type="NCBI Taxonomy" id="6347"/>
    <lineage>
        <taxon>Eukaryota</taxon>
        <taxon>Metazoa</taxon>
        <taxon>Spiralia</taxon>
        <taxon>Lophotrochozoa</taxon>
        <taxon>Annelida</taxon>
        <taxon>Polychaeta</taxon>
        <taxon>Sedentaria</taxon>
        <taxon>Canalipalpata</taxon>
        <taxon>Sabellida</taxon>
        <taxon>Oweniida</taxon>
        <taxon>Oweniidae</taxon>
        <taxon>Owenia</taxon>
    </lineage>
</organism>
<dbReference type="Pfam" id="PF01607">
    <property type="entry name" value="CBM_14"/>
    <property type="match status" value="1"/>
</dbReference>
<protein>
    <submittedName>
        <fullName evidence="1">Uncharacterized protein</fullName>
    </submittedName>
</protein>
<dbReference type="GO" id="GO:0005576">
    <property type="term" value="C:extracellular region"/>
    <property type="evidence" value="ECO:0007669"/>
    <property type="project" value="InterPro"/>
</dbReference>
<evidence type="ECO:0000313" key="2">
    <source>
        <dbReference type="Proteomes" id="UP000749559"/>
    </source>
</evidence>
<dbReference type="InterPro" id="IPR002557">
    <property type="entry name" value="Chitin-bd_dom"/>
</dbReference>
<sequence>MYMLILLFALAYGQIEEAIDVFPEECVADGGYIDGQSKGGDCCSFFVCDGATNKTAYKGSCMGGTAWNDELKVCDEPKYVDGCTPAEDCIVPSRTTEECGGLGNSECCVAGRKPVYTMISDTEYRREGDIKNNVCPPGEVFSLSDCCCEPNEPRVAPCTDPKLNYFSNDGDCCTYLQCYANGTGTDIVACMPPSVWNDAIKSCDLPFNVMACMDVVCGAETTNYACTSGTGCCRDGIWYSSVGGNQYVINSVESEAERAWENDPERALCCEDDMNGVPQVFNDLPEICCCEPAAGEP</sequence>
<gene>
    <name evidence="1" type="ORF">OFUS_LOCUS18572</name>
</gene>
<accession>A0A8J1UPP5</accession>
<dbReference type="PROSITE" id="PS50940">
    <property type="entry name" value="CHIT_BIND_II"/>
    <property type="match status" value="2"/>
</dbReference>
<reference evidence="1" key="1">
    <citation type="submission" date="2022-03" db="EMBL/GenBank/DDBJ databases">
        <authorList>
            <person name="Martin C."/>
        </authorList>
    </citation>
    <scope>NUCLEOTIDE SEQUENCE</scope>
</reference>
<dbReference type="SUPFAM" id="SSF57625">
    <property type="entry name" value="Invertebrate chitin-binding proteins"/>
    <property type="match status" value="2"/>
</dbReference>
<name>A0A8J1UPP5_OWEFU</name>
<dbReference type="GO" id="GO:0008061">
    <property type="term" value="F:chitin binding"/>
    <property type="evidence" value="ECO:0007669"/>
    <property type="project" value="InterPro"/>
</dbReference>
<dbReference type="Gene3D" id="2.170.140.10">
    <property type="entry name" value="Chitin binding domain"/>
    <property type="match status" value="2"/>
</dbReference>